<dbReference type="PATRIC" id="fig|935198.13.peg.2287"/>
<dbReference type="EMBL" id="CP001056">
    <property type="protein sequence ID" value="ACD24528.1"/>
    <property type="molecule type" value="Genomic_DNA"/>
</dbReference>
<comment type="similarity">
    <text evidence="1">Belongs to the NAD(P)-dependent epimerase/dehydratase family.</text>
</comment>
<protein>
    <submittedName>
        <fullName evidence="3">NAD dependent epimerase/dehydratase family</fullName>
    </submittedName>
</protein>
<dbReference type="AlphaFoldDB" id="B2TRU5"/>
<organism evidence="3">
    <name type="scientific">Clostridium botulinum (strain Eklund 17B / Type B)</name>
    <dbReference type="NCBI Taxonomy" id="935198"/>
    <lineage>
        <taxon>Bacteria</taxon>
        <taxon>Bacillati</taxon>
        <taxon>Bacillota</taxon>
        <taxon>Clostridia</taxon>
        <taxon>Eubacteriales</taxon>
        <taxon>Clostridiaceae</taxon>
        <taxon>Clostridium</taxon>
    </lineage>
</organism>
<gene>
    <name evidence="3" type="ordered locus">CLL_A2330</name>
</gene>
<proteinExistence type="inferred from homology"/>
<sequence>MKKILVTGSNGFIGKNLVEGLSKDYRVFALKRDELDLLKKEEVHKYLNKNKFDIIIHSANQNSTRNTLVSEYEILDRNLKMFFNLESCKNYYGKMYYFGSGAEYDINNYVPMMQEEYFGKFIPSDPYGFSKYIMSKIAEQDNNIYDLRLFGIFGKYEEWERRFISNAICRCIYDLPVTIKQNVYFDYLYVDDLVKIMKWFIENTPAMKHYNLCTGNRIDLLTIANKVLNISGKNLEILIKERGLKKEYTGNNARLLSEINNIKFTHIDTSIKALYDYYSRNIGEIDIRKINV</sequence>
<dbReference type="PANTHER" id="PTHR43000">
    <property type="entry name" value="DTDP-D-GLUCOSE 4,6-DEHYDRATASE-RELATED"/>
    <property type="match status" value="1"/>
</dbReference>
<reference evidence="3" key="1">
    <citation type="submission" date="2009-06" db="EMBL/GenBank/DDBJ databases">
        <authorList>
            <consortium name="US DOE Joint Genome Institute (JGI-PGF)"/>
            <person name="Lucas S."/>
            <person name="Copeland A."/>
            <person name="Lapidus A."/>
            <person name="Glavina del Rio T."/>
            <person name="Dalin E."/>
            <person name="Tice H."/>
            <person name="Bruce D."/>
            <person name="Goodwin L."/>
            <person name="Pitluck S."/>
            <person name="Kyrpides N."/>
            <person name="Mavromatis K."/>
            <person name="Ivanova N."/>
            <person name="Saunders E."/>
            <person name="Brettin T."/>
            <person name="Detter J.C."/>
            <person name="Han C."/>
            <person name="Larimer F."/>
            <person name="Land M."/>
            <person name="Hauser L."/>
            <person name="Markowitz V."/>
            <person name="Cheng J.-F."/>
            <person name="Hugenholtz P."/>
            <person name="Woyke T."/>
            <person name="Wu D."/>
            <person name="Gronow S."/>
            <person name="Klenk H.-P."/>
            <person name="Eisen J.A."/>
        </authorList>
    </citation>
    <scope>NUCLEOTIDE SEQUENCE</scope>
    <source>
        <strain evidence="3">Eklund 17B</strain>
    </source>
</reference>
<evidence type="ECO:0000259" key="2">
    <source>
        <dbReference type="Pfam" id="PF01370"/>
    </source>
</evidence>
<dbReference type="SUPFAM" id="SSF51735">
    <property type="entry name" value="NAD(P)-binding Rossmann-fold domains"/>
    <property type="match status" value="1"/>
</dbReference>
<dbReference type="InterPro" id="IPR036291">
    <property type="entry name" value="NAD(P)-bd_dom_sf"/>
</dbReference>
<feature type="domain" description="NAD-dependent epimerase/dehydratase" evidence="2">
    <location>
        <begin position="4"/>
        <end position="213"/>
    </location>
</feature>
<evidence type="ECO:0000313" key="3">
    <source>
        <dbReference type="EMBL" id="ACD24528.1"/>
    </source>
</evidence>
<dbReference type="KEGG" id="cbk:CLL_A2330"/>
<evidence type="ECO:0000256" key="1">
    <source>
        <dbReference type="ARBA" id="ARBA00007637"/>
    </source>
</evidence>
<dbReference type="HOGENOM" id="CLU_936093_0_0_9"/>
<dbReference type="CDD" id="cd08946">
    <property type="entry name" value="SDR_e"/>
    <property type="match status" value="1"/>
</dbReference>
<accession>B2TRU5</accession>
<accession>U4PHH2</accession>
<dbReference type="InterPro" id="IPR001509">
    <property type="entry name" value="Epimerase_deHydtase"/>
</dbReference>
<reference evidence="3" key="2">
    <citation type="submission" date="2009-08" db="EMBL/GenBank/DDBJ databases">
        <authorList>
            <person name="Shrivastava S."/>
            <person name="Brinkac L.M."/>
            <person name="Dodson R.J."/>
            <person name="Harkins D.M."/>
            <person name="Durkin A.S."/>
            <person name="Sutton G."/>
        </authorList>
    </citation>
    <scope>NUCLEOTIDE SEQUENCE</scope>
    <source>
        <strain evidence="3">Eklund 17B</strain>
    </source>
</reference>
<name>B2TRU5_CLOBB</name>
<dbReference type="Pfam" id="PF01370">
    <property type="entry name" value="Epimerase"/>
    <property type="match status" value="1"/>
</dbReference>
<dbReference type="Gene3D" id="3.40.50.720">
    <property type="entry name" value="NAD(P)-binding Rossmann-like Domain"/>
    <property type="match status" value="1"/>
</dbReference>